<organism evidence="3 4">
    <name type="scientific">Acidisphaera rubrifaciens HS-AP3</name>
    <dbReference type="NCBI Taxonomy" id="1231350"/>
    <lineage>
        <taxon>Bacteria</taxon>
        <taxon>Pseudomonadati</taxon>
        <taxon>Pseudomonadota</taxon>
        <taxon>Alphaproteobacteria</taxon>
        <taxon>Acetobacterales</taxon>
        <taxon>Acetobacteraceae</taxon>
        <taxon>Acidisphaera</taxon>
    </lineage>
</organism>
<dbReference type="GO" id="GO:0061522">
    <property type="term" value="F:1,4-dihydroxy-2-naphthoyl-CoA thioesterase activity"/>
    <property type="evidence" value="ECO:0007669"/>
    <property type="project" value="TreeGrafter"/>
</dbReference>
<dbReference type="Pfam" id="PF03061">
    <property type="entry name" value="4HBT"/>
    <property type="match status" value="1"/>
</dbReference>
<gene>
    <name evidence="3" type="ORF">Asru_0165_03</name>
</gene>
<dbReference type="PANTHER" id="PTHR43240">
    <property type="entry name" value="1,4-DIHYDROXY-2-NAPHTHOYL-COA THIOESTERASE 1"/>
    <property type="match status" value="1"/>
</dbReference>
<dbReference type="PANTHER" id="PTHR43240:SF1">
    <property type="entry name" value="BLR5584 PROTEIN"/>
    <property type="match status" value="1"/>
</dbReference>
<feature type="domain" description="Thioesterase" evidence="2">
    <location>
        <begin position="73"/>
        <end position="150"/>
    </location>
</feature>
<dbReference type="Gene3D" id="3.10.129.10">
    <property type="entry name" value="Hotdog Thioesterase"/>
    <property type="match status" value="1"/>
</dbReference>
<dbReference type="NCBIfam" id="TIGR00369">
    <property type="entry name" value="unchar_dom_1"/>
    <property type="match status" value="1"/>
</dbReference>
<evidence type="ECO:0000313" key="4">
    <source>
        <dbReference type="Proteomes" id="UP000032680"/>
    </source>
</evidence>
<dbReference type="Proteomes" id="UP000032680">
    <property type="component" value="Unassembled WGS sequence"/>
</dbReference>
<name>A0A0D6P4V8_9PROT</name>
<comment type="caution">
    <text evidence="3">The sequence shown here is derived from an EMBL/GenBank/DDBJ whole genome shotgun (WGS) entry which is preliminary data.</text>
</comment>
<proteinExistence type="predicted"/>
<protein>
    <submittedName>
        <fullName evidence="3">Thioesterase</fullName>
    </submittedName>
</protein>
<dbReference type="RefSeq" id="WP_048860682.1">
    <property type="nucleotide sequence ID" value="NZ_BANB01000165.1"/>
</dbReference>
<dbReference type="InterPro" id="IPR029069">
    <property type="entry name" value="HotDog_dom_sf"/>
</dbReference>
<dbReference type="OrthoDB" id="9813282at2"/>
<evidence type="ECO:0000256" key="1">
    <source>
        <dbReference type="ARBA" id="ARBA00022801"/>
    </source>
</evidence>
<accession>A0A0D6P4V8</accession>
<dbReference type="GO" id="GO:0005829">
    <property type="term" value="C:cytosol"/>
    <property type="evidence" value="ECO:0007669"/>
    <property type="project" value="TreeGrafter"/>
</dbReference>
<dbReference type="EMBL" id="BANB01000165">
    <property type="protein sequence ID" value="GAN76795.1"/>
    <property type="molecule type" value="Genomic_DNA"/>
</dbReference>
<dbReference type="AlphaFoldDB" id="A0A0D6P4V8"/>
<keyword evidence="1" id="KW-0378">Hydrolase</keyword>
<dbReference type="InterPro" id="IPR006683">
    <property type="entry name" value="Thioestr_dom"/>
</dbReference>
<keyword evidence="4" id="KW-1185">Reference proteome</keyword>
<reference evidence="3 4" key="1">
    <citation type="submission" date="2012-11" db="EMBL/GenBank/DDBJ databases">
        <title>Whole genome sequence of Acidisphaera rubrifaciens HS-AP3.</title>
        <authorList>
            <person name="Azuma Y."/>
            <person name="Higashiura N."/>
            <person name="Hirakawa H."/>
            <person name="Matsushita K."/>
        </authorList>
    </citation>
    <scope>NUCLEOTIDE SEQUENCE [LARGE SCALE GENOMIC DNA]</scope>
    <source>
        <strain evidence="3 4">HS-AP3</strain>
    </source>
</reference>
<dbReference type="InterPro" id="IPR003736">
    <property type="entry name" value="PAAI_dom"/>
</dbReference>
<evidence type="ECO:0000313" key="3">
    <source>
        <dbReference type="EMBL" id="GAN76795.1"/>
    </source>
</evidence>
<evidence type="ECO:0000259" key="2">
    <source>
        <dbReference type="Pfam" id="PF03061"/>
    </source>
</evidence>
<dbReference type="SUPFAM" id="SSF54637">
    <property type="entry name" value="Thioesterase/thiol ester dehydrase-isomerase"/>
    <property type="match status" value="1"/>
</dbReference>
<sequence>MTTRSVLIEWEDADIIAQAGREMAGLDFLRALRDGRIPRPPVAALIGTDLTEVEHGRVVMRMTAAEQHYNPLGTVHGGVIATLLDSVMGCAVQSTLEKGRGYTTLEIKVNYVRALTKEVGVVSGEGRVVHAGRRSAVAEARLTDAGGRLYATASTTCLVFDLPPR</sequence>
<dbReference type="CDD" id="cd03443">
    <property type="entry name" value="PaaI_thioesterase"/>
    <property type="match status" value="1"/>
</dbReference>